<dbReference type="InterPro" id="IPR003593">
    <property type="entry name" value="AAA+_ATPase"/>
</dbReference>
<dbReference type="InterPro" id="IPR027417">
    <property type="entry name" value="P-loop_NTPase"/>
</dbReference>
<reference evidence="5 6" key="1">
    <citation type="journal article" date="2020" name="ISME J.">
        <title>Uncovering the hidden diversity of litter-decomposition mechanisms in mushroom-forming fungi.</title>
        <authorList>
            <person name="Floudas D."/>
            <person name="Bentzer J."/>
            <person name="Ahren D."/>
            <person name="Johansson T."/>
            <person name="Persson P."/>
            <person name="Tunlid A."/>
        </authorList>
    </citation>
    <scope>NUCLEOTIDE SEQUENCE [LARGE SCALE GENOMIC DNA]</scope>
    <source>
        <strain evidence="5 6">CBS 101986</strain>
    </source>
</reference>
<feature type="transmembrane region" description="Helical" evidence="3">
    <location>
        <begin position="169"/>
        <end position="189"/>
    </location>
</feature>
<dbReference type="Pfam" id="PF00005">
    <property type="entry name" value="ABC_tran"/>
    <property type="match status" value="1"/>
</dbReference>
<dbReference type="InterPro" id="IPR003439">
    <property type="entry name" value="ABC_transporter-like_ATP-bd"/>
</dbReference>
<keyword evidence="1" id="KW-0547">Nucleotide-binding</keyword>
<evidence type="ECO:0000256" key="2">
    <source>
        <dbReference type="ARBA" id="ARBA00022840"/>
    </source>
</evidence>
<dbReference type="GO" id="GO:0005524">
    <property type="term" value="F:ATP binding"/>
    <property type="evidence" value="ECO:0007669"/>
    <property type="project" value="UniProtKB-KW"/>
</dbReference>
<dbReference type="AlphaFoldDB" id="A0A8H5BA76"/>
<accession>A0A8H5BA76</accession>
<dbReference type="PROSITE" id="PS50893">
    <property type="entry name" value="ABC_TRANSPORTER_2"/>
    <property type="match status" value="1"/>
</dbReference>
<dbReference type="PANTHER" id="PTHR43394">
    <property type="entry name" value="ATP-DEPENDENT PERMEASE MDL1, MITOCHONDRIAL"/>
    <property type="match status" value="1"/>
</dbReference>
<evidence type="ECO:0000256" key="3">
    <source>
        <dbReference type="SAM" id="Phobius"/>
    </source>
</evidence>
<dbReference type="SMART" id="SM00382">
    <property type="entry name" value="AAA"/>
    <property type="match status" value="1"/>
</dbReference>
<evidence type="ECO:0000313" key="6">
    <source>
        <dbReference type="Proteomes" id="UP000567179"/>
    </source>
</evidence>
<keyword evidence="3" id="KW-0472">Membrane</keyword>
<feature type="transmembrane region" description="Helical" evidence="3">
    <location>
        <begin position="259"/>
        <end position="279"/>
    </location>
</feature>
<name>A0A8H5BA76_9AGAR</name>
<dbReference type="GO" id="GO:0016887">
    <property type="term" value="F:ATP hydrolysis activity"/>
    <property type="evidence" value="ECO:0007669"/>
    <property type="project" value="InterPro"/>
</dbReference>
<dbReference type="GO" id="GO:0015421">
    <property type="term" value="F:ABC-type oligopeptide transporter activity"/>
    <property type="evidence" value="ECO:0007669"/>
    <property type="project" value="TreeGrafter"/>
</dbReference>
<evidence type="ECO:0000259" key="4">
    <source>
        <dbReference type="PROSITE" id="PS50893"/>
    </source>
</evidence>
<dbReference type="InterPro" id="IPR039421">
    <property type="entry name" value="Type_1_exporter"/>
</dbReference>
<evidence type="ECO:0000256" key="1">
    <source>
        <dbReference type="ARBA" id="ARBA00022741"/>
    </source>
</evidence>
<comment type="caution">
    <text evidence="5">The sequence shown here is derived from an EMBL/GenBank/DDBJ whole genome shotgun (WGS) entry which is preliminary data.</text>
</comment>
<feature type="domain" description="ABC transporter" evidence="4">
    <location>
        <begin position="544"/>
        <end position="814"/>
    </location>
</feature>
<dbReference type="SUPFAM" id="SSF52540">
    <property type="entry name" value="P-loop containing nucleoside triphosphate hydrolases"/>
    <property type="match status" value="1"/>
</dbReference>
<gene>
    <name evidence="5" type="ORF">D9619_008543</name>
</gene>
<proteinExistence type="predicted"/>
<feature type="transmembrane region" description="Helical" evidence="3">
    <location>
        <begin position="219"/>
        <end position="239"/>
    </location>
</feature>
<dbReference type="Gene3D" id="3.40.50.300">
    <property type="entry name" value="P-loop containing nucleotide triphosphate hydrolases"/>
    <property type="match status" value="1"/>
</dbReference>
<dbReference type="EMBL" id="JAACJJ010000029">
    <property type="protein sequence ID" value="KAF5319487.1"/>
    <property type="molecule type" value="Genomic_DNA"/>
</dbReference>
<dbReference type="PANTHER" id="PTHR43394:SF1">
    <property type="entry name" value="ATP-BINDING CASSETTE SUB-FAMILY B MEMBER 10, MITOCHONDRIAL"/>
    <property type="match status" value="1"/>
</dbReference>
<sequence>MRFRRFFHQDALSSGYFLESLMQPMDKISAIPPSSTSNDGQSLARKFSVTEYILGFLRATAAIPWGGIKFVWKRLLLTPMRIGMNLLQFPFLLATSNNGLSLSSSASQSSPSDDKPSHPQFSVKEYVLGVWKLKVAIPSGGFEALFDTRSYTRAFYTTAPLLWRLALDVYKVSPLLMTIYFGTLIWQAVDSPIQMYMNNKLLRALESALVARSAGDGKMIMYALAARLIATCFTAFASWYGDKIRNIVETKVKRHFRFLALKGVYILYLNSLHSAFKFLSFCSNMLCVPTGDLDVDLAASKEYSSRRQPGSESHTWQSVEEIGTFMTFLLRSLCQLGVIIDISNSVGGPLFVLMCIAYPLSSHLFNQTHAHHECLAYTANDDYHRLEALQKLTDGKYKQDVIANGLSGWIAKQYEKSSTRLANVPVVLPFRMMHMPINQQPYGPMALSLLGELPIIFCAVNALLNPDKFSVASLAILQQSALSLHMSTQVILYTGKQFLISVAQVEKMYTSPSISNKMKDGTVAYPRGTQEKHTAEQGGIGMGFELRKVSFSYPGTQSTSRAINDLNLIIQPGQLVVIVGANGSGKSTLVRLLSRLYDPSSGEVLIEGLPSSEYRVADLHRATALLSQDGMLLPLSLRENIGLGYPNFEGDDEMVGEAARLGGAMEVVDKLQAGLSTMLDPGIQCVPMNLRGNNKDHPLVMEMDALPKKIEISGGEKQRIIAARTFMRFNSSAVRFVAVDEPSSALDADGELKLFENLIATRKGKTMVFVTHRFGHLTKYADKIICLKDGAIVEEGTHEQLIDSAGEYANLYNIQAAAFNN</sequence>
<organism evidence="5 6">
    <name type="scientific">Psilocybe cf. subviscida</name>
    <dbReference type="NCBI Taxonomy" id="2480587"/>
    <lineage>
        <taxon>Eukaryota</taxon>
        <taxon>Fungi</taxon>
        <taxon>Dikarya</taxon>
        <taxon>Basidiomycota</taxon>
        <taxon>Agaricomycotina</taxon>
        <taxon>Agaricomycetes</taxon>
        <taxon>Agaricomycetidae</taxon>
        <taxon>Agaricales</taxon>
        <taxon>Agaricineae</taxon>
        <taxon>Strophariaceae</taxon>
        <taxon>Psilocybe</taxon>
    </lineage>
</organism>
<dbReference type="OrthoDB" id="6500128at2759"/>
<evidence type="ECO:0000313" key="5">
    <source>
        <dbReference type="EMBL" id="KAF5319487.1"/>
    </source>
</evidence>
<keyword evidence="2" id="KW-0067">ATP-binding</keyword>
<keyword evidence="3" id="KW-1133">Transmembrane helix</keyword>
<dbReference type="Proteomes" id="UP000567179">
    <property type="component" value="Unassembled WGS sequence"/>
</dbReference>
<keyword evidence="6" id="KW-1185">Reference proteome</keyword>
<keyword evidence="3" id="KW-0812">Transmembrane</keyword>
<protein>
    <recommendedName>
        <fullName evidence="4">ABC transporter domain-containing protein</fullName>
    </recommendedName>
</protein>